<dbReference type="FunFam" id="1.10.10.2150:FF:000001">
    <property type="entry name" value="Ribosomal RNA-processing protein 8"/>
    <property type="match status" value="1"/>
</dbReference>
<feature type="compositionally biased region" description="Basic and acidic residues" evidence="10">
    <location>
        <begin position="73"/>
        <end position="112"/>
    </location>
</feature>
<name>A0AAD9T7E1_9HELO</name>
<dbReference type="GO" id="GO:0016433">
    <property type="term" value="F:rRNA (adenine) methyltransferase activity"/>
    <property type="evidence" value="ECO:0007669"/>
    <property type="project" value="UniProtKB-ARBA"/>
</dbReference>
<evidence type="ECO:0000256" key="5">
    <source>
        <dbReference type="ARBA" id="ARBA00022679"/>
    </source>
</evidence>
<protein>
    <recommendedName>
        <fullName evidence="8 9">Ribosomal RNA-processing protein 8</fullName>
        <ecNumber evidence="9">2.1.1.-</ecNumber>
    </recommendedName>
</protein>
<feature type="compositionally biased region" description="Basic and acidic residues" evidence="10">
    <location>
        <begin position="145"/>
        <end position="154"/>
    </location>
</feature>
<proteinExistence type="inferred from homology"/>
<dbReference type="GO" id="GO:0005730">
    <property type="term" value="C:nucleolus"/>
    <property type="evidence" value="ECO:0007669"/>
    <property type="project" value="UniProtKB-SubCell"/>
</dbReference>
<evidence type="ECO:0000256" key="8">
    <source>
        <dbReference type="ARBA" id="ARBA00076672"/>
    </source>
</evidence>
<evidence type="ECO:0000256" key="3">
    <source>
        <dbReference type="ARBA" id="ARBA00022552"/>
    </source>
</evidence>
<dbReference type="InterPro" id="IPR029063">
    <property type="entry name" value="SAM-dependent_MTases_sf"/>
</dbReference>
<dbReference type="InterPro" id="IPR007823">
    <property type="entry name" value="RRP8"/>
</dbReference>
<dbReference type="PANTHER" id="PTHR12787">
    <property type="entry name" value="RIBOSOMAL RNA-PROCESSING PROTEIN 8"/>
    <property type="match status" value="1"/>
</dbReference>
<dbReference type="PANTHER" id="PTHR12787:SF0">
    <property type="entry name" value="RIBOSOMAL RNA-PROCESSING PROTEIN 8"/>
    <property type="match status" value="1"/>
</dbReference>
<feature type="region of interest" description="Disordered" evidence="10">
    <location>
        <begin position="1"/>
        <end position="265"/>
    </location>
</feature>
<dbReference type="EMBL" id="JAUBYV010000001">
    <property type="protein sequence ID" value="KAK2630462.1"/>
    <property type="molecule type" value="Genomic_DNA"/>
</dbReference>
<evidence type="ECO:0000256" key="10">
    <source>
        <dbReference type="SAM" id="MobiDB-lite"/>
    </source>
</evidence>
<feature type="compositionally biased region" description="Low complexity" evidence="10">
    <location>
        <begin position="45"/>
        <end position="59"/>
    </location>
</feature>
<comment type="function">
    <text evidence="9">S-adenosyl-L-methionine-dependent methyltransferase that specifically methylates the N(1) position of adenine in helix 25.1 in 25S rRNA. Required both for ribosomal 40S and 60S subunits biogenesis. Required for efficient pre-rRNA cleavage at site A2.</text>
</comment>
<dbReference type="AlphaFoldDB" id="A0AAD9T7E1"/>
<evidence type="ECO:0000256" key="6">
    <source>
        <dbReference type="ARBA" id="ARBA00022691"/>
    </source>
</evidence>
<gene>
    <name evidence="11" type="ORF">QTJ16_001282</name>
</gene>
<keyword evidence="6 9" id="KW-0949">S-adenosyl-L-methionine</keyword>
<comment type="subcellular location">
    <subcellularLocation>
        <location evidence="1 9">Nucleus</location>
        <location evidence="1 9">Nucleolus</location>
    </subcellularLocation>
</comment>
<feature type="compositionally biased region" description="Basic residues" evidence="10">
    <location>
        <begin position="155"/>
        <end position="164"/>
    </location>
</feature>
<dbReference type="EC" id="2.1.1.-" evidence="9"/>
<dbReference type="GO" id="GO:0042273">
    <property type="term" value="P:ribosomal large subunit biogenesis"/>
    <property type="evidence" value="ECO:0007669"/>
    <property type="project" value="TreeGrafter"/>
</dbReference>
<evidence type="ECO:0000256" key="9">
    <source>
        <dbReference type="RuleBase" id="RU365074"/>
    </source>
</evidence>
<dbReference type="Pfam" id="PF05148">
    <property type="entry name" value="Methyltransf_8"/>
    <property type="match status" value="1"/>
</dbReference>
<feature type="compositionally biased region" description="Basic and acidic residues" evidence="10">
    <location>
        <begin position="211"/>
        <end position="222"/>
    </location>
</feature>
<comment type="caution">
    <text evidence="11">The sequence shown here is derived from an EMBL/GenBank/DDBJ whole genome shotgun (WGS) entry which is preliminary data.</text>
</comment>
<keyword evidence="7 9" id="KW-0539">Nucleus</keyword>
<evidence type="ECO:0000256" key="2">
    <source>
        <dbReference type="ARBA" id="ARBA00006301"/>
    </source>
</evidence>
<comment type="similarity">
    <text evidence="2 9">Belongs to the methyltransferase superfamily. RRP8 family.</text>
</comment>
<evidence type="ECO:0000256" key="7">
    <source>
        <dbReference type="ARBA" id="ARBA00023242"/>
    </source>
</evidence>
<dbReference type="Proteomes" id="UP001285354">
    <property type="component" value="Unassembled WGS sequence"/>
</dbReference>
<organism evidence="11 12">
    <name type="scientific">Diplocarpon rosae</name>
    <dbReference type="NCBI Taxonomy" id="946125"/>
    <lineage>
        <taxon>Eukaryota</taxon>
        <taxon>Fungi</taxon>
        <taxon>Dikarya</taxon>
        <taxon>Ascomycota</taxon>
        <taxon>Pezizomycotina</taxon>
        <taxon>Leotiomycetes</taxon>
        <taxon>Helotiales</taxon>
        <taxon>Drepanopezizaceae</taxon>
        <taxon>Diplocarpon</taxon>
    </lineage>
</organism>
<dbReference type="Gene3D" id="3.40.50.150">
    <property type="entry name" value="Vaccinia Virus protein VP39"/>
    <property type="match status" value="1"/>
</dbReference>
<feature type="compositionally biased region" description="Low complexity" evidence="10">
    <location>
        <begin position="241"/>
        <end position="253"/>
    </location>
</feature>
<evidence type="ECO:0000313" key="11">
    <source>
        <dbReference type="EMBL" id="KAK2630462.1"/>
    </source>
</evidence>
<dbReference type="SUPFAM" id="SSF53335">
    <property type="entry name" value="S-adenosyl-L-methionine-dependent methyltransferases"/>
    <property type="match status" value="1"/>
</dbReference>
<dbReference type="CDD" id="cd02440">
    <property type="entry name" value="AdoMet_MTases"/>
    <property type="match status" value="1"/>
</dbReference>
<keyword evidence="4 9" id="KW-0489">Methyltransferase</keyword>
<evidence type="ECO:0000313" key="12">
    <source>
        <dbReference type="Proteomes" id="UP001285354"/>
    </source>
</evidence>
<feature type="compositionally biased region" description="Basic residues" evidence="10">
    <location>
        <begin position="223"/>
        <end position="233"/>
    </location>
</feature>
<evidence type="ECO:0000256" key="1">
    <source>
        <dbReference type="ARBA" id="ARBA00004604"/>
    </source>
</evidence>
<keyword evidence="5 9" id="KW-0808">Transferase</keyword>
<keyword evidence="12" id="KW-1185">Reference proteome</keyword>
<accession>A0AAD9T7E1</accession>
<evidence type="ECO:0000256" key="4">
    <source>
        <dbReference type="ARBA" id="ARBA00022603"/>
    </source>
</evidence>
<dbReference type="Gene3D" id="1.10.10.2150">
    <property type="entry name" value="Ribosomal RNA-processing protein 8, N-terminal domain"/>
    <property type="match status" value="1"/>
</dbReference>
<keyword evidence="3 9" id="KW-0698">rRNA processing</keyword>
<sequence>MKDEDSRKKIHFGNGKGDAAKTRVLPPVSGTTKLRQEADRKKNNLYSQPLQYLTQQPPTMFATPGWSVSSSLLREEKPETTLKIKEGKPKSKPKKPEQDEVSDIGREAESNRIKKRKRSAEKGKDAMLNTIVNPANIEELWETVIEGKPKEDKKGKKHGEKRRKTMGDPTADAAEGKEKPADIKTKDSNRAAEKVSQGSTEPEVEGQGSAPKEKFKKDGKTMKEKKREKKAKLKAIADGPLTLTETSKELLSTPPTASQSSKPTLTPLQASMRQKLISARFRHLNQTLYTTPSAHSLSLFAENPEMFSEYHEGFRRQVEVWPENPVDGYLAQILDRGKIKGPHRGNPLNKATKITETALPRTESICTIADLGCGDAALATALQPHLKSLKLKIHSFDLQSPSPLVTKADIANLPLKDGTVDIAIFCLALMGTNWVDFIEEAFRILRWKGELWVAEIKSRFGRVTGAGKKVVDHSVGNRKRPLDKKAKKVADEAADNDLAAVEVDGQEDRGGETDVSAFVEVLRKRGFVLKGEGTGAEKQSVDLRNKMFVRMVFIKGATPVKGKGVPAPKGAGEFEKGGTWKKKAFEEKSAEGQVHVSSEAVVLKPCVYKLR</sequence>
<feature type="compositionally biased region" description="Basic and acidic residues" evidence="10">
    <location>
        <begin position="174"/>
        <end position="193"/>
    </location>
</feature>
<reference evidence="11" key="1">
    <citation type="submission" date="2023-06" db="EMBL/GenBank/DDBJ databases">
        <title>Draft genome of Marssonina rosae.</title>
        <authorList>
            <person name="Cheng Q."/>
        </authorList>
    </citation>
    <scope>NUCLEOTIDE SEQUENCE</scope>
    <source>
        <strain evidence="11">R4</strain>
    </source>
</reference>
<feature type="compositionally biased region" description="Polar residues" evidence="10">
    <location>
        <begin position="254"/>
        <end position="265"/>
    </location>
</feature>
<dbReference type="InterPro" id="IPR042036">
    <property type="entry name" value="RRP8_N"/>
</dbReference>